<evidence type="ECO:0000256" key="2">
    <source>
        <dbReference type="ARBA" id="ARBA00023203"/>
    </source>
</evidence>
<dbReference type="Proteomes" id="UP000267096">
    <property type="component" value="Unassembled WGS sequence"/>
</dbReference>
<dbReference type="InterPro" id="IPR036872">
    <property type="entry name" value="CH_dom_sf"/>
</dbReference>
<dbReference type="OrthoDB" id="431378at2759"/>
<name>A0A0M3JEM0_ANISI</name>
<accession>A0A0M3JEM0</accession>
<dbReference type="EMBL" id="UYRR01011999">
    <property type="protein sequence ID" value="VDK26177.1"/>
    <property type="molecule type" value="Genomic_DNA"/>
</dbReference>
<gene>
    <name evidence="4" type="ORF">ASIM_LOCUS5858</name>
</gene>
<evidence type="ECO:0000256" key="1">
    <source>
        <dbReference type="ARBA" id="ARBA00022737"/>
    </source>
</evidence>
<organism evidence="6">
    <name type="scientific">Anisakis simplex</name>
    <name type="common">Herring worm</name>
    <dbReference type="NCBI Taxonomy" id="6269"/>
    <lineage>
        <taxon>Eukaryota</taxon>
        <taxon>Metazoa</taxon>
        <taxon>Ecdysozoa</taxon>
        <taxon>Nematoda</taxon>
        <taxon>Chromadorea</taxon>
        <taxon>Rhabditida</taxon>
        <taxon>Spirurina</taxon>
        <taxon>Ascaridomorpha</taxon>
        <taxon>Ascaridoidea</taxon>
        <taxon>Anisakidae</taxon>
        <taxon>Anisakis</taxon>
        <taxon>Anisakis simplex complex</taxon>
    </lineage>
</organism>
<dbReference type="GO" id="GO:0051639">
    <property type="term" value="P:actin filament network formation"/>
    <property type="evidence" value="ECO:0007669"/>
    <property type="project" value="TreeGrafter"/>
</dbReference>
<protein>
    <submittedName>
        <fullName evidence="6">Calponin-homology (CH) domain-containing protein</fullName>
    </submittedName>
</protein>
<dbReference type="PROSITE" id="PS50021">
    <property type="entry name" value="CH"/>
    <property type="match status" value="1"/>
</dbReference>
<dbReference type="Gene3D" id="1.10.418.10">
    <property type="entry name" value="Calponin-like domain"/>
    <property type="match status" value="1"/>
</dbReference>
<dbReference type="GO" id="GO:0051017">
    <property type="term" value="P:actin filament bundle assembly"/>
    <property type="evidence" value="ECO:0007669"/>
    <property type="project" value="InterPro"/>
</dbReference>
<dbReference type="GO" id="GO:0005884">
    <property type="term" value="C:actin filament"/>
    <property type="evidence" value="ECO:0007669"/>
    <property type="project" value="TreeGrafter"/>
</dbReference>
<dbReference type="SUPFAM" id="SSF47576">
    <property type="entry name" value="Calponin-homology domain, CH-domain"/>
    <property type="match status" value="1"/>
</dbReference>
<reference evidence="4 5" key="2">
    <citation type="submission" date="2018-11" db="EMBL/GenBank/DDBJ databases">
        <authorList>
            <consortium name="Pathogen Informatics"/>
        </authorList>
    </citation>
    <scope>NUCLEOTIDE SEQUENCE [LARGE SCALE GENOMIC DNA]</scope>
</reference>
<keyword evidence="1" id="KW-0677">Repeat</keyword>
<dbReference type="PANTHER" id="PTHR19961:SF18">
    <property type="entry name" value="FI19014P1"/>
    <property type="match status" value="1"/>
</dbReference>
<dbReference type="GO" id="GO:0051015">
    <property type="term" value="F:actin filament binding"/>
    <property type="evidence" value="ECO:0007669"/>
    <property type="project" value="InterPro"/>
</dbReference>
<dbReference type="InterPro" id="IPR001715">
    <property type="entry name" value="CH_dom"/>
</dbReference>
<dbReference type="InterPro" id="IPR039959">
    <property type="entry name" value="Fimbrin/Plastin"/>
</dbReference>
<dbReference type="WBParaSite" id="ASIM_0000606601-mRNA-1">
    <property type="protein sequence ID" value="ASIM_0000606601-mRNA-1"/>
    <property type="gene ID" value="ASIM_0000606601"/>
</dbReference>
<keyword evidence="5" id="KW-1185">Reference proteome</keyword>
<evidence type="ECO:0000313" key="6">
    <source>
        <dbReference type="WBParaSite" id="ASIM_0000606601-mRNA-1"/>
    </source>
</evidence>
<dbReference type="Pfam" id="PF00307">
    <property type="entry name" value="CH"/>
    <property type="match status" value="1"/>
</dbReference>
<evidence type="ECO:0000259" key="3">
    <source>
        <dbReference type="PROSITE" id="PS50021"/>
    </source>
</evidence>
<dbReference type="AlphaFoldDB" id="A0A0M3JEM0"/>
<sequence length="92" mass="10492">MGVSPYVNYLYGDLTNGCIIFQLYDIIRPGMVNWKRVVTKFSKLKGMMDQIQNCNYAVELGKQLRFSLVGIQGKDIYDSNQTLTLGVLFVFV</sequence>
<dbReference type="GO" id="GO:0005737">
    <property type="term" value="C:cytoplasm"/>
    <property type="evidence" value="ECO:0007669"/>
    <property type="project" value="TreeGrafter"/>
</dbReference>
<evidence type="ECO:0000313" key="4">
    <source>
        <dbReference type="EMBL" id="VDK26177.1"/>
    </source>
</evidence>
<feature type="domain" description="Calponin-homology (CH)" evidence="3">
    <location>
        <begin position="1"/>
        <end position="92"/>
    </location>
</feature>
<proteinExistence type="predicted"/>
<dbReference type="PANTHER" id="PTHR19961">
    <property type="entry name" value="FIMBRIN/PLASTIN"/>
    <property type="match status" value="1"/>
</dbReference>
<evidence type="ECO:0000313" key="5">
    <source>
        <dbReference type="Proteomes" id="UP000267096"/>
    </source>
</evidence>
<reference evidence="6" key="1">
    <citation type="submission" date="2017-02" db="UniProtKB">
        <authorList>
            <consortium name="WormBaseParasite"/>
        </authorList>
    </citation>
    <scope>IDENTIFICATION</scope>
</reference>
<keyword evidence="2" id="KW-0009">Actin-binding</keyword>
<dbReference type="GO" id="GO:0032432">
    <property type="term" value="C:actin filament bundle"/>
    <property type="evidence" value="ECO:0007669"/>
    <property type="project" value="TreeGrafter"/>
</dbReference>